<evidence type="ECO:0000313" key="2">
    <source>
        <dbReference type="Proteomes" id="UP000187185"/>
    </source>
</evidence>
<dbReference type="KEGG" id="maur:BOH66_02535"/>
<evidence type="ECO:0000313" key="1">
    <source>
        <dbReference type="EMBL" id="APZ33288.1"/>
    </source>
</evidence>
<dbReference type="Proteomes" id="UP000187185">
    <property type="component" value="Chromosome"/>
</dbReference>
<proteinExistence type="predicted"/>
<name>A0A1P8U5A4_9MICO</name>
<dbReference type="RefSeq" id="WP_076688996.1">
    <property type="nucleotide sequence ID" value="NZ_CP018762.1"/>
</dbReference>
<dbReference type="AlphaFoldDB" id="A0A1P8U5A4"/>
<sequence length="85" mass="8795">MAGTSEWRASDVVEHDLLRDAAAALTAALLGAAQSDDSIARSLRDQAGAVRREVASVDGYDRAAVTATRQRLAARLAELSAAADG</sequence>
<reference evidence="1 2" key="1">
    <citation type="submission" date="2016-12" db="EMBL/GenBank/DDBJ databases">
        <title>Complete genome sequence of Microbacterium aurum KACC 15219.</title>
        <authorList>
            <person name="Jung Y."/>
            <person name="Shin J.-H."/>
            <person name="Lee Y.-J."/>
            <person name="Yi H."/>
            <person name="Bahn Y.-S."/>
            <person name="Kim J.F."/>
            <person name="Lee D.-W."/>
        </authorList>
    </citation>
    <scope>NUCLEOTIDE SEQUENCE [LARGE SCALE GENOMIC DNA]</scope>
    <source>
        <strain evidence="1 2">KACC 15219</strain>
    </source>
</reference>
<organism evidence="1 2">
    <name type="scientific">Microbacterium aurum</name>
    <dbReference type="NCBI Taxonomy" id="36805"/>
    <lineage>
        <taxon>Bacteria</taxon>
        <taxon>Bacillati</taxon>
        <taxon>Actinomycetota</taxon>
        <taxon>Actinomycetes</taxon>
        <taxon>Micrococcales</taxon>
        <taxon>Microbacteriaceae</taxon>
        <taxon>Microbacterium</taxon>
    </lineage>
</organism>
<protein>
    <submittedName>
        <fullName evidence="1">Uncharacterized protein</fullName>
    </submittedName>
</protein>
<keyword evidence="2" id="KW-1185">Reference proteome</keyword>
<dbReference type="EMBL" id="CP018762">
    <property type="protein sequence ID" value="APZ33288.1"/>
    <property type="molecule type" value="Genomic_DNA"/>
</dbReference>
<accession>A0A1P8U5A4</accession>
<gene>
    <name evidence="1" type="ORF">BOH66_02535</name>
</gene>